<dbReference type="PANTHER" id="PTHR46158">
    <property type="entry name" value="OS02G0165000 PROTEIN"/>
    <property type="match status" value="1"/>
</dbReference>
<dbReference type="SMART" id="SM00744">
    <property type="entry name" value="RINGv"/>
    <property type="match status" value="1"/>
</dbReference>
<keyword evidence="1" id="KW-0479">Metal-binding</keyword>
<feature type="transmembrane region" description="Helical" evidence="5">
    <location>
        <begin position="396"/>
        <end position="423"/>
    </location>
</feature>
<dbReference type="InterPro" id="IPR013083">
    <property type="entry name" value="Znf_RING/FYVE/PHD"/>
</dbReference>
<dbReference type="SUPFAM" id="SSF57850">
    <property type="entry name" value="RING/U-box"/>
    <property type="match status" value="1"/>
</dbReference>
<keyword evidence="5" id="KW-0472">Membrane</keyword>
<accession>A0A1D1Y932</accession>
<evidence type="ECO:0000256" key="2">
    <source>
        <dbReference type="ARBA" id="ARBA00022771"/>
    </source>
</evidence>
<feature type="non-terminal residue" evidence="7">
    <location>
        <position position="1"/>
    </location>
</feature>
<feature type="compositionally biased region" description="Polar residues" evidence="4">
    <location>
        <begin position="83"/>
        <end position="92"/>
    </location>
</feature>
<dbReference type="Pfam" id="PF12906">
    <property type="entry name" value="RINGv"/>
    <property type="match status" value="1"/>
</dbReference>
<feature type="region of interest" description="Disordered" evidence="4">
    <location>
        <begin position="1"/>
        <end position="47"/>
    </location>
</feature>
<feature type="transmembrane region" description="Helical" evidence="5">
    <location>
        <begin position="370"/>
        <end position="389"/>
    </location>
</feature>
<organism evidence="7">
    <name type="scientific">Anthurium amnicola</name>
    <dbReference type="NCBI Taxonomy" id="1678845"/>
    <lineage>
        <taxon>Eukaryota</taxon>
        <taxon>Viridiplantae</taxon>
        <taxon>Streptophyta</taxon>
        <taxon>Embryophyta</taxon>
        <taxon>Tracheophyta</taxon>
        <taxon>Spermatophyta</taxon>
        <taxon>Magnoliopsida</taxon>
        <taxon>Liliopsida</taxon>
        <taxon>Araceae</taxon>
        <taxon>Pothoideae</taxon>
        <taxon>Potheae</taxon>
        <taxon>Anthurium</taxon>
    </lineage>
</organism>
<evidence type="ECO:0000313" key="7">
    <source>
        <dbReference type="EMBL" id="JAT51147.1"/>
    </source>
</evidence>
<proteinExistence type="predicted"/>
<feature type="transmembrane region" description="Helical" evidence="5">
    <location>
        <begin position="312"/>
        <end position="330"/>
    </location>
</feature>
<protein>
    <submittedName>
        <fullName evidence="7">E3 ubiquitin-protein ligase MARCH2</fullName>
    </submittedName>
</protein>
<dbReference type="InterPro" id="IPR011016">
    <property type="entry name" value="Znf_RING-CH"/>
</dbReference>
<evidence type="ECO:0000256" key="3">
    <source>
        <dbReference type="ARBA" id="ARBA00022833"/>
    </source>
</evidence>
<sequence length="438" mass="47540">SLSLSNPQETMYPGGGEASNSGGAGESSSSSQEAESHATESMGKSAVHLEPFGASASFKLQILSKQDNSSSHHHSGSPCKSVGSFSGNSKNKVSVDDGERRLLLDSEIVPSPDTRADPENAALINFIAARAWKRCVSLPFEPALDLLPSASGGESTAVQLHDSQRFGTSTKVLRSLSVPSQNIIIVRSGSFGSPQKLAPRNSEDGQISPTSISSDDVEIPEEEAVCRICLGELTERRSWLKIECSCKGALRLIHEECALKWFSIKGNRNCDVCGQEVLNLPVTLLRVQSSAQRDNVHRQTRQSSNFQLTREWQDVVVLVLVGTMCYFFFIEQLLVKDMKAHAIIIAAPVSLTLAILSSLFAITLAPKEYVWAYSALQFSLVCVLLHLLYSTFRLRAMFAVLLSAVAGLGIAIGINSICLQLFAWRTRNIQARMNANPA</sequence>
<feature type="region of interest" description="Disordered" evidence="4">
    <location>
        <begin position="194"/>
        <end position="215"/>
    </location>
</feature>
<dbReference type="PROSITE" id="PS51292">
    <property type="entry name" value="ZF_RING_CH"/>
    <property type="match status" value="1"/>
</dbReference>
<dbReference type="CDD" id="cd16495">
    <property type="entry name" value="RING_CH-C4HC3_MARCH"/>
    <property type="match status" value="1"/>
</dbReference>
<feature type="transmembrane region" description="Helical" evidence="5">
    <location>
        <begin position="342"/>
        <end position="364"/>
    </location>
</feature>
<feature type="compositionally biased region" description="Gly residues" evidence="4">
    <location>
        <begin position="13"/>
        <end position="25"/>
    </location>
</feature>
<dbReference type="PANTHER" id="PTHR46158:SF11">
    <property type="entry name" value="ZINC FINGER PROTEIN"/>
    <property type="match status" value="1"/>
</dbReference>
<feature type="region of interest" description="Disordered" evidence="4">
    <location>
        <begin position="64"/>
        <end position="97"/>
    </location>
</feature>
<dbReference type="EMBL" id="GDJX01016789">
    <property type="protein sequence ID" value="JAT51147.1"/>
    <property type="molecule type" value="Transcribed_RNA"/>
</dbReference>
<keyword evidence="5" id="KW-0812">Transmembrane</keyword>
<evidence type="ECO:0000256" key="1">
    <source>
        <dbReference type="ARBA" id="ARBA00022723"/>
    </source>
</evidence>
<dbReference type="Gene3D" id="3.30.40.10">
    <property type="entry name" value="Zinc/RING finger domain, C3HC4 (zinc finger)"/>
    <property type="match status" value="1"/>
</dbReference>
<keyword evidence="5" id="KW-1133">Transmembrane helix</keyword>
<keyword evidence="3" id="KW-0862">Zinc</keyword>
<feature type="compositionally biased region" description="Polar residues" evidence="4">
    <location>
        <begin position="204"/>
        <end position="214"/>
    </location>
</feature>
<evidence type="ECO:0000256" key="5">
    <source>
        <dbReference type="SAM" id="Phobius"/>
    </source>
</evidence>
<dbReference type="GO" id="GO:0008270">
    <property type="term" value="F:zinc ion binding"/>
    <property type="evidence" value="ECO:0007669"/>
    <property type="project" value="UniProtKB-KW"/>
</dbReference>
<feature type="domain" description="RING-CH-type" evidence="6">
    <location>
        <begin position="218"/>
        <end position="280"/>
    </location>
</feature>
<gene>
    <name evidence="7" type="primary">MARCH2_4</name>
    <name evidence="7" type="ORF">g.52845</name>
</gene>
<reference evidence="7" key="1">
    <citation type="submission" date="2015-07" db="EMBL/GenBank/DDBJ databases">
        <title>Transcriptome Assembly of Anthurium amnicola.</title>
        <authorList>
            <person name="Suzuki J."/>
        </authorList>
    </citation>
    <scope>NUCLEOTIDE SEQUENCE</scope>
</reference>
<dbReference type="AlphaFoldDB" id="A0A1D1Y932"/>
<name>A0A1D1Y932_9ARAE</name>
<evidence type="ECO:0000256" key="4">
    <source>
        <dbReference type="SAM" id="MobiDB-lite"/>
    </source>
</evidence>
<keyword evidence="2" id="KW-0863">Zinc-finger</keyword>
<evidence type="ECO:0000259" key="6">
    <source>
        <dbReference type="PROSITE" id="PS51292"/>
    </source>
</evidence>